<feature type="compositionally biased region" description="Polar residues" evidence="1">
    <location>
        <begin position="1"/>
        <end position="10"/>
    </location>
</feature>
<gene>
    <name evidence="2" type="ORF">DB88DRAFT_496136</name>
</gene>
<evidence type="ECO:0000313" key="2">
    <source>
        <dbReference type="EMBL" id="KAK1922737.1"/>
    </source>
</evidence>
<evidence type="ECO:0000313" key="3">
    <source>
        <dbReference type="Proteomes" id="UP001182556"/>
    </source>
</evidence>
<dbReference type="PANTHER" id="PTHR28052">
    <property type="entry name" value="UPF0545 PROTEIN C22ORF39"/>
    <property type="match status" value="1"/>
</dbReference>
<comment type="caution">
    <text evidence="2">The sequence shown here is derived from an EMBL/GenBank/DDBJ whole genome shotgun (WGS) entry which is preliminary data.</text>
</comment>
<organism evidence="2 3">
    <name type="scientific">Papiliotrema laurentii</name>
    <name type="common">Cryptococcus laurentii</name>
    <dbReference type="NCBI Taxonomy" id="5418"/>
    <lineage>
        <taxon>Eukaryota</taxon>
        <taxon>Fungi</taxon>
        <taxon>Dikarya</taxon>
        <taxon>Basidiomycota</taxon>
        <taxon>Agaricomycotina</taxon>
        <taxon>Tremellomycetes</taxon>
        <taxon>Tremellales</taxon>
        <taxon>Rhynchogastremaceae</taxon>
        <taxon>Papiliotrema</taxon>
    </lineage>
</organism>
<protein>
    <recommendedName>
        <fullName evidence="4">Early meiotic induction protein 1</fullName>
    </recommendedName>
</protein>
<dbReference type="InterPro" id="IPR021475">
    <property type="entry name" value="Pants/Emi1-like"/>
</dbReference>
<keyword evidence="3" id="KW-1185">Reference proteome</keyword>
<dbReference type="Pfam" id="PF11326">
    <property type="entry name" value="PANTS-like"/>
    <property type="match status" value="1"/>
</dbReference>
<feature type="region of interest" description="Disordered" evidence="1">
    <location>
        <begin position="1"/>
        <end position="44"/>
    </location>
</feature>
<dbReference type="Proteomes" id="UP001182556">
    <property type="component" value="Unassembled WGS sequence"/>
</dbReference>
<dbReference type="EMBL" id="JAODAN010000008">
    <property type="protein sequence ID" value="KAK1922737.1"/>
    <property type="molecule type" value="Genomic_DNA"/>
</dbReference>
<evidence type="ECO:0008006" key="4">
    <source>
        <dbReference type="Google" id="ProtNLM"/>
    </source>
</evidence>
<reference evidence="2" key="1">
    <citation type="submission" date="2023-02" db="EMBL/GenBank/DDBJ databases">
        <title>Identification and recombinant expression of a fungal hydrolase from Papiliotrema laurentii that hydrolyzes apple cutin and clears colloidal polyester polyurethane.</title>
        <authorList>
            <consortium name="DOE Joint Genome Institute"/>
            <person name="Roman V.A."/>
            <person name="Bojanowski C."/>
            <person name="Crable B.R."/>
            <person name="Wagner D.N."/>
            <person name="Hung C.S."/>
            <person name="Nadeau L.J."/>
            <person name="Schratz L."/>
            <person name="Haridas S."/>
            <person name="Pangilinan J."/>
            <person name="Lipzen A."/>
            <person name="Na H."/>
            <person name="Yan M."/>
            <person name="Ng V."/>
            <person name="Grigoriev I.V."/>
            <person name="Spatafora J.W."/>
            <person name="Barlow D."/>
            <person name="Biffinger J."/>
            <person name="Kelley-Loughnane N."/>
            <person name="Varaljay V.A."/>
            <person name="Crookes-Goodson W.J."/>
        </authorList>
    </citation>
    <scope>NUCLEOTIDE SEQUENCE</scope>
    <source>
        <strain evidence="2">5307AH</strain>
    </source>
</reference>
<sequence>MWPFGSSSEAGPSKIAQAVQDNAPDSTQSTSQSSTPSSNPASRWERTLADEEAYQAKVYPTTGELPSCMNLLDEFLMCYALGPQLRNMYRHGTYRDCTWKWADFKYCLSLKAEDMEERRELWIKRRAEWWARRRFEGSSEDVWNVRDKPLENFPPLYADEVPAETPM</sequence>
<name>A0AAD9FQF3_PAPLA</name>
<feature type="compositionally biased region" description="Low complexity" evidence="1">
    <location>
        <begin position="26"/>
        <end position="38"/>
    </location>
</feature>
<accession>A0AAD9FQF3</accession>
<dbReference type="AlphaFoldDB" id="A0AAD9FQF3"/>
<dbReference type="PANTHER" id="PTHR28052:SF1">
    <property type="entry name" value="UPF0545 PROTEIN C22ORF39"/>
    <property type="match status" value="1"/>
</dbReference>
<proteinExistence type="predicted"/>
<evidence type="ECO:0000256" key="1">
    <source>
        <dbReference type="SAM" id="MobiDB-lite"/>
    </source>
</evidence>